<feature type="transmembrane region" description="Helical" evidence="1">
    <location>
        <begin position="139"/>
        <end position="156"/>
    </location>
</feature>
<dbReference type="RefSeq" id="WP_130199324.1">
    <property type="nucleotide sequence ID" value="NZ_QVFV01000001.1"/>
</dbReference>
<organism evidence="2 3">
    <name type="scientific">Leptolyngbya iicbica LK</name>
    <dbReference type="NCBI Taxonomy" id="2294035"/>
    <lineage>
        <taxon>Bacteria</taxon>
        <taxon>Bacillati</taxon>
        <taxon>Cyanobacteriota</taxon>
        <taxon>Cyanophyceae</taxon>
        <taxon>Leptolyngbyales</taxon>
        <taxon>Leptolyngbyaceae</taxon>
        <taxon>Leptolyngbya group</taxon>
        <taxon>Leptolyngbya</taxon>
        <taxon>Leptolyngbya iicbica</taxon>
    </lineage>
</organism>
<gene>
    <name evidence="2" type="ORF">DYY88_05170</name>
</gene>
<reference evidence="2 3" key="1">
    <citation type="submission" date="2018-11" db="EMBL/GenBank/DDBJ databases">
        <title>Whole genome sequencing of an environmental sample.</title>
        <authorList>
            <person name="Sarangi A.N."/>
            <person name="Singh D."/>
            <person name="Tripathy S."/>
        </authorList>
    </citation>
    <scope>NUCLEOTIDE SEQUENCE [LARGE SCALE GENOMIC DNA]</scope>
    <source>
        <strain evidence="2 3">Lakshadweep</strain>
    </source>
</reference>
<keyword evidence="1" id="KW-1133">Transmembrane helix</keyword>
<evidence type="ECO:0000313" key="3">
    <source>
        <dbReference type="Proteomes" id="UP000292459"/>
    </source>
</evidence>
<proteinExistence type="predicted"/>
<feature type="transmembrane region" description="Helical" evidence="1">
    <location>
        <begin position="109"/>
        <end position="127"/>
    </location>
</feature>
<feature type="transmembrane region" description="Helical" evidence="1">
    <location>
        <begin position="218"/>
        <end position="236"/>
    </location>
</feature>
<evidence type="ECO:0000313" key="2">
    <source>
        <dbReference type="EMBL" id="RZM82624.1"/>
    </source>
</evidence>
<name>A0A4Q7EFJ3_9CYAN</name>
<sequence>MSAVLSVLLFLGFYGNLQISFFLYKILQGATLAMIVYLEVIPIVYELLQASKFKRYFTHQRLLDISFLVTALWICRDCHQEKVLYIFAIVLSYTFLSIVKAIAERERPIMLSIVVFSLTLVPLLVITLTKAAPKSVDPFLVKQWFAIGNYALFSYWPTAPNSGVLLLDMVVIGLAIIVLSCYKQASKEFFMAAIAIAAFLLFLNPIFATALLKFTHGINIYRVMIAGLPWTFLPLACHALKRDKFINLHYLPIVFICFGFLAYSPMYGKFSHMLTAVPPYADGRDLMPIVQHLLAEADHANQPPLNVMAPPYAGSYLAAWPNLKSAASNRWIDNRIFSARAELSYLYGSEITDSEITEKLTSGNYDVIILDRRDGLTYQSWLGRMTQHWAPDLIASQQALLAGQSLRRYLENQPQPVFEKTLEQDGFEVYQRRAG</sequence>
<feature type="transmembrane region" description="Helical" evidence="1">
    <location>
        <begin position="189"/>
        <end position="212"/>
    </location>
</feature>
<feature type="transmembrane region" description="Helical" evidence="1">
    <location>
        <begin position="248"/>
        <end position="268"/>
    </location>
</feature>
<evidence type="ECO:0000256" key="1">
    <source>
        <dbReference type="SAM" id="Phobius"/>
    </source>
</evidence>
<accession>A0A4Q7EFJ3</accession>
<feature type="transmembrane region" description="Helical" evidence="1">
    <location>
        <begin position="162"/>
        <end position="182"/>
    </location>
</feature>
<keyword evidence="1" id="KW-0812">Transmembrane</keyword>
<keyword evidence="1" id="KW-0472">Membrane</keyword>
<feature type="transmembrane region" description="Helical" evidence="1">
    <location>
        <begin position="27"/>
        <end position="48"/>
    </location>
</feature>
<dbReference type="Proteomes" id="UP000292459">
    <property type="component" value="Unassembled WGS sequence"/>
</dbReference>
<comment type="caution">
    <text evidence="2">The sequence shown here is derived from an EMBL/GenBank/DDBJ whole genome shotgun (WGS) entry which is preliminary data.</text>
</comment>
<keyword evidence="3" id="KW-1185">Reference proteome</keyword>
<feature type="transmembrane region" description="Helical" evidence="1">
    <location>
        <begin position="83"/>
        <end position="103"/>
    </location>
</feature>
<protein>
    <submittedName>
        <fullName evidence="2">Uncharacterized protein</fullName>
    </submittedName>
</protein>
<dbReference type="AlphaFoldDB" id="A0A4Q7EFJ3"/>
<dbReference type="EMBL" id="QVFV01000001">
    <property type="protein sequence ID" value="RZM82624.1"/>
    <property type="molecule type" value="Genomic_DNA"/>
</dbReference>